<evidence type="ECO:0000256" key="4">
    <source>
        <dbReference type="ARBA" id="ARBA00022989"/>
    </source>
</evidence>
<feature type="transmembrane region" description="Helical" evidence="7">
    <location>
        <begin position="150"/>
        <end position="169"/>
    </location>
</feature>
<feature type="transmembrane region" description="Helical" evidence="7">
    <location>
        <begin position="288"/>
        <end position="309"/>
    </location>
</feature>
<keyword evidence="2" id="KW-1003">Cell membrane</keyword>
<comment type="subcellular location">
    <subcellularLocation>
        <location evidence="1">Cell membrane</location>
        <topology evidence="1">Multi-pass membrane protein</topology>
    </subcellularLocation>
</comment>
<gene>
    <name evidence="8" type="ORF">ACFQVC_22175</name>
</gene>
<feature type="compositionally biased region" description="Pro residues" evidence="6">
    <location>
        <begin position="594"/>
        <end position="606"/>
    </location>
</feature>
<feature type="transmembrane region" description="Helical" evidence="7">
    <location>
        <begin position="678"/>
        <end position="701"/>
    </location>
</feature>
<dbReference type="EMBL" id="JBHTCF010000009">
    <property type="protein sequence ID" value="MFC7306926.1"/>
    <property type="molecule type" value="Genomic_DNA"/>
</dbReference>
<proteinExistence type="predicted"/>
<feature type="transmembrane region" description="Helical" evidence="7">
    <location>
        <begin position="1011"/>
        <end position="1027"/>
    </location>
</feature>
<feature type="transmembrane region" description="Helical" evidence="7">
    <location>
        <begin position="366"/>
        <end position="384"/>
    </location>
</feature>
<keyword evidence="9" id="KW-1185">Reference proteome</keyword>
<evidence type="ECO:0000256" key="3">
    <source>
        <dbReference type="ARBA" id="ARBA00022692"/>
    </source>
</evidence>
<feature type="transmembrane region" description="Helical" evidence="7">
    <location>
        <begin position="708"/>
        <end position="729"/>
    </location>
</feature>
<accession>A0ABW2JLB5</accession>
<dbReference type="InterPro" id="IPR050833">
    <property type="entry name" value="Poly_Biosynth_Transport"/>
</dbReference>
<feature type="transmembrane region" description="Helical" evidence="7">
    <location>
        <begin position="83"/>
        <end position="105"/>
    </location>
</feature>
<feature type="transmembrane region" description="Helical" evidence="7">
    <location>
        <begin position="49"/>
        <end position="71"/>
    </location>
</feature>
<organism evidence="8 9">
    <name type="scientific">Streptomyces monticola</name>
    <dbReference type="NCBI Taxonomy" id="2666263"/>
    <lineage>
        <taxon>Bacteria</taxon>
        <taxon>Bacillati</taxon>
        <taxon>Actinomycetota</taxon>
        <taxon>Actinomycetes</taxon>
        <taxon>Kitasatosporales</taxon>
        <taxon>Streptomycetaceae</taxon>
        <taxon>Streptomyces</taxon>
    </lineage>
</organism>
<feature type="transmembrane region" description="Helical" evidence="7">
    <location>
        <begin position="980"/>
        <end position="999"/>
    </location>
</feature>
<keyword evidence="4 7" id="KW-1133">Transmembrane helix</keyword>
<feature type="transmembrane region" description="Helical" evidence="7">
    <location>
        <begin position="396"/>
        <end position="416"/>
    </location>
</feature>
<feature type="transmembrane region" description="Helical" evidence="7">
    <location>
        <begin position="117"/>
        <end position="138"/>
    </location>
</feature>
<sequence length="1308" mass="138375">MSDTTTAQADTGANRTAAATGAEDRPGRGLRLPGSVGGGSPLFRNAYALMLNTGISAVLGLGFWLAAARYYSESAVGQGSAAIAAMKLLAGLAALTLMGALARFIPVAGRTTGRLIFRTYAGSSLVVALAAGIFLLTLDLWGPSYKFLHGPVHGIGFILAVVAWSLLTLQDGVLTGLRSALWVPVGNTVFSAVKLVLLVAFAAAIPTAGVFVSWVAAIAVSVLPLGWLVFRRLVPRHVKATEEKAEPPTARQIGRFLAGDYTGSLFSLAVVYAVPVIVAAQVSSADNAYFYITTTIGGTVNLLAINMGASLTVEGSHDPGQLAANCRAALRRMARIMLPVCALLFFGAPYILGVFGQGYADAATPLLRWFAIGALLRVVIETYFAVLRAQSRTSPLAYLQGALCVLVLGLTLILLPRMGLTGAGVAEVSSLTVIAAIAGVKLYGIVRTAPTAPRRPAVAPDGDLADLGTPADGTQVLGAKSAGTKGLGTKVLGARDLGQRPTWALRAALDSDTLQLGIQLDFDHVERRPDVRPRLGTPPHGTPAASSVPPFAASSSSPSASPSGASSASPPGSSGPGEDVADHRPTWAMKAPLMPAPRPSSTPVPEPSQEASAKPASAPAPPEPAPAPVPESADPATTPVHRRPYAVMLLLAVALGLFWIPVLGLGEADLDGMGGLGLISALSPVTLAGAALLVVAFAVLLRHERPHRALLAVVLLATLFSLHALPAVIEAEPRFATAWQHLGFMEYIDRTGSAVPDLDARWSWPGFFAAATFVAEACGVSDMSGVIRWWPVAMQLLYLAPMVLLTRSLRASWRAKWTGLWIFVLSGWVGQDYFSPQGFTYLLYLAFAAILLVWFRAPRMLAAKRRPGEAEVLPSTRAQRATLLLVLVALFAATVPAHQLTPFVMLGVLAALVLFGRSELRGLPILFAVLVAVWVGFLAEPYWSGHFDELFGGIGGVGGNVTSSVSGRIEGGSSTHQLVLYARVALAGSVLALACWGWWRRRTHKYAERSLLVLTFVPFLGFGMQSYGGEMALRVFMFALPGAALLAGLALFPRAGVTAGEREKERRSPAPLAALLVGLLLAGGFLIARWGNETFERTRPGEVAAMEYVYDQADPTVRLLWMSNDTLDNVTPALPWGKQDMEKVSYVPTLAPTDPVLVSGLVKALKDEGPGSLLLVNKSQSVYLHLDAGYPRDWDARLIRNLDETPALKKVYANKDASLYTLSKQPDGAVPKADPGPIGPQVTWTPWSVVGALAALATITLLAGREVVRVAVRPGVRQLQWLQSSFWFSLPLLAVLFASLVQRFITMA</sequence>
<feature type="transmembrane region" description="Helical" evidence="7">
    <location>
        <begin position="181"/>
        <end position="205"/>
    </location>
</feature>
<feature type="transmembrane region" description="Helical" evidence="7">
    <location>
        <begin position="428"/>
        <end position="446"/>
    </location>
</feature>
<feature type="transmembrane region" description="Helical" evidence="7">
    <location>
        <begin position="645"/>
        <end position="666"/>
    </location>
</feature>
<evidence type="ECO:0000313" key="9">
    <source>
        <dbReference type="Proteomes" id="UP001596523"/>
    </source>
</evidence>
<evidence type="ECO:0000256" key="5">
    <source>
        <dbReference type="ARBA" id="ARBA00023136"/>
    </source>
</evidence>
<reference evidence="9" key="1">
    <citation type="journal article" date="2019" name="Int. J. Syst. Evol. Microbiol.">
        <title>The Global Catalogue of Microorganisms (GCM) 10K type strain sequencing project: providing services to taxonomists for standard genome sequencing and annotation.</title>
        <authorList>
            <consortium name="The Broad Institute Genomics Platform"/>
            <consortium name="The Broad Institute Genome Sequencing Center for Infectious Disease"/>
            <person name="Wu L."/>
            <person name="Ma J."/>
        </authorList>
    </citation>
    <scope>NUCLEOTIDE SEQUENCE [LARGE SCALE GENOMIC DNA]</scope>
    <source>
        <strain evidence="9">SYNS20</strain>
    </source>
</reference>
<feature type="transmembrane region" description="Helical" evidence="7">
    <location>
        <begin position="840"/>
        <end position="857"/>
    </location>
</feature>
<feature type="transmembrane region" description="Helical" evidence="7">
    <location>
        <begin position="1285"/>
        <end position="1305"/>
    </location>
</feature>
<evidence type="ECO:0000313" key="8">
    <source>
        <dbReference type="EMBL" id="MFC7306926.1"/>
    </source>
</evidence>
<dbReference type="PANTHER" id="PTHR30250:SF11">
    <property type="entry name" value="O-ANTIGEN TRANSPORTER-RELATED"/>
    <property type="match status" value="1"/>
</dbReference>
<evidence type="ECO:0000256" key="1">
    <source>
        <dbReference type="ARBA" id="ARBA00004651"/>
    </source>
</evidence>
<feature type="transmembrane region" description="Helical" evidence="7">
    <location>
        <begin position="878"/>
        <end position="894"/>
    </location>
</feature>
<feature type="transmembrane region" description="Helical" evidence="7">
    <location>
        <begin position="211"/>
        <end position="230"/>
    </location>
</feature>
<feature type="transmembrane region" description="Helical" evidence="7">
    <location>
        <begin position="900"/>
        <end position="916"/>
    </location>
</feature>
<feature type="transmembrane region" description="Helical" evidence="7">
    <location>
        <begin position="1072"/>
        <end position="1091"/>
    </location>
</feature>
<dbReference type="Proteomes" id="UP001596523">
    <property type="component" value="Unassembled WGS sequence"/>
</dbReference>
<feature type="transmembrane region" description="Helical" evidence="7">
    <location>
        <begin position="817"/>
        <end position="834"/>
    </location>
</feature>
<feature type="transmembrane region" description="Helical" evidence="7">
    <location>
        <begin position="261"/>
        <end position="282"/>
    </location>
</feature>
<evidence type="ECO:0000256" key="7">
    <source>
        <dbReference type="SAM" id="Phobius"/>
    </source>
</evidence>
<feature type="region of interest" description="Disordered" evidence="6">
    <location>
        <begin position="527"/>
        <end position="637"/>
    </location>
</feature>
<feature type="compositionally biased region" description="Low complexity" evidence="6">
    <location>
        <begin position="543"/>
        <end position="572"/>
    </location>
</feature>
<protein>
    <submittedName>
        <fullName evidence="8">Lipopolysaccharide biosynthesis protein</fullName>
    </submittedName>
</protein>
<feature type="compositionally biased region" description="Pro residues" evidence="6">
    <location>
        <begin position="618"/>
        <end position="629"/>
    </location>
</feature>
<feature type="compositionally biased region" description="Low complexity" evidence="6">
    <location>
        <begin position="7"/>
        <end position="21"/>
    </location>
</feature>
<feature type="transmembrane region" description="Helical" evidence="7">
    <location>
        <begin position="923"/>
        <end position="943"/>
    </location>
</feature>
<feature type="region of interest" description="Disordered" evidence="6">
    <location>
        <begin position="1"/>
        <end position="33"/>
    </location>
</feature>
<evidence type="ECO:0000256" key="6">
    <source>
        <dbReference type="SAM" id="MobiDB-lite"/>
    </source>
</evidence>
<keyword evidence="5 7" id="KW-0472">Membrane</keyword>
<dbReference type="RefSeq" id="WP_381832888.1">
    <property type="nucleotide sequence ID" value="NZ_JBHTCF010000009.1"/>
</dbReference>
<keyword evidence="3 7" id="KW-0812">Transmembrane</keyword>
<name>A0ABW2JLB5_9ACTN</name>
<feature type="transmembrane region" description="Helical" evidence="7">
    <location>
        <begin position="787"/>
        <end position="805"/>
    </location>
</feature>
<feature type="transmembrane region" description="Helical" evidence="7">
    <location>
        <begin position="1244"/>
        <end position="1264"/>
    </location>
</feature>
<feature type="transmembrane region" description="Helical" evidence="7">
    <location>
        <begin position="336"/>
        <end position="360"/>
    </location>
</feature>
<evidence type="ECO:0000256" key="2">
    <source>
        <dbReference type="ARBA" id="ARBA00022475"/>
    </source>
</evidence>
<dbReference type="PANTHER" id="PTHR30250">
    <property type="entry name" value="PST FAMILY PREDICTED COLANIC ACID TRANSPORTER"/>
    <property type="match status" value="1"/>
</dbReference>
<comment type="caution">
    <text evidence="8">The sequence shown here is derived from an EMBL/GenBank/DDBJ whole genome shotgun (WGS) entry which is preliminary data.</text>
</comment>
<feature type="compositionally biased region" description="Low complexity" evidence="6">
    <location>
        <begin position="607"/>
        <end position="617"/>
    </location>
</feature>
<feature type="transmembrane region" description="Helical" evidence="7">
    <location>
        <begin position="1033"/>
        <end position="1052"/>
    </location>
</feature>